<dbReference type="OrthoDB" id="673651at2"/>
<dbReference type="EMBL" id="WRXO01000013">
    <property type="protein sequence ID" value="MVT44840.1"/>
    <property type="molecule type" value="Genomic_DNA"/>
</dbReference>
<dbReference type="RefSeq" id="WP_157303628.1">
    <property type="nucleotide sequence ID" value="NZ_BAAAZB010000005.1"/>
</dbReference>
<evidence type="ECO:0000313" key="2">
    <source>
        <dbReference type="Proteomes" id="UP000468388"/>
    </source>
</evidence>
<sequence length="88" mass="10165">MKHEVQRQLPTKPSMEVSKRLLQADKYAYTDEEVSLIIDFLHRLAAIDLSIYEDAIRKDTPVIHIKEYTDDNSAKSIPISQGQHRRTG</sequence>
<proteinExistence type="predicted"/>
<organism evidence="1 2">
    <name type="scientific">Chitinophaga oryziterrae</name>
    <dbReference type="NCBI Taxonomy" id="1031224"/>
    <lineage>
        <taxon>Bacteria</taxon>
        <taxon>Pseudomonadati</taxon>
        <taxon>Bacteroidota</taxon>
        <taxon>Chitinophagia</taxon>
        <taxon>Chitinophagales</taxon>
        <taxon>Chitinophagaceae</taxon>
        <taxon>Chitinophaga</taxon>
    </lineage>
</organism>
<dbReference type="AlphaFoldDB" id="A0A6N8JI09"/>
<comment type="caution">
    <text evidence="1">The sequence shown here is derived from an EMBL/GenBank/DDBJ whole genome shotgun (WGS) entry which is preliminary data.</text>
</comment>
<evidence type="ECO:0000313" key="1">
    <source>
        <dbReference type="EMBL" id="MVT44840.1"/>
    </source>
</evidence>
<accession>A0A6N8JI09</accession>
<gene>
    <name evidence="1" type="ORF">GO495_29885</name>
</gene>
<name>A0A6N8JI09_9BACT</name>
<keyword evidence="2" id="KW-1185">Reference proteome</keyword>
<protein>
    <submittedName>
        <fullName evidence="1">Uncharacterized protein</fullName>
    </submittedName>
</protein>
<dbReference type="Proteomes" id="UP000468388">
    <property type="component" value="Unassembled WGS sequence"/>
</dbReference>
<reference evidence="1 2" key="1">
    <citation type="submission" date="2019-12" db="EMBL/GenBank/DDBJ databases">
        <title>The draft genomic sequence of strain Chitinophaga oryziterrae JCM 16595.</title>
        <authorList>
            <person name="Zhang X."/>
        </authorList>
    </citation>
    <scope>NUCLEOTIDE SEQUENCE [LARGE SCALE GENOMIC DNA]</scope>
    <source>
        <strain evidence="1 2">JCM 16595</strain>
    </source>
</reference>